<sequence length="97" mass="11030">MEKQVTIPVTCAIIHNFIRMLQIEDLLLEEYVAYGVPVGGHVDVNADVVLDDNADEASPSMGTQQDASRRGTMNQLREVLADQTWDKYQRFLWYKSA</sequence>
<dbReference type="Proteomes" id="UP001187192">
    <property type="component" value="Unassembled WGS sequence"/>
</dbReference>
<comment type="caution">
    <text evidence="1">The sequence shown here is derived from an EMBL/GenBank/DDBJ whole genome shotgun (WGS) entry which is preliminary data.</text>
</comment>
<gene>
    <name evidence="1" type="ORF">TIFTF001_013191</name>
</gene>
<dbReference type="EMBL" id="BTGU01000017">
    <property type="protein sequence ID" value="GMN43986.1"/>
    <property type="molecule type" value="Genomic_DNA"/>
</dbReference>
<evidence type="ECO:0000313" key="2">
    <source>
        <dbReference type="Proteomes" id="UP001187192"/>
    </source>
</evidence>
<protein>
    <submittedName>
        <fullName evidence="1">Uncharacterized protein</fullName>
    </submittedName>
</protein>
<evidence type="ECO:0000313" key="1">
    <source>
        <dbReference type="EMBL" id="GMN43986.1"/>
    </source>
</evidence>
<proteinExistence type="predicted"/>
<organism evidence="1 2">
    <name type="scientific">Ficus carica</name>
    <name type="common">Common fig</name>
    <dbReference type="NCBI Taxonomy" id="3494"/>
    <lineage>
        <taxon>Eukaryota</taxon>
        <taxon>Viridiplantae</taxon>
        <taxon>Streptophyta</taxon>
        <taxon>Embryophyta</taxon>
        <taxon>Tracheophyta</taxon>
        <taxon>Spermatophyta</taxon>
        <taxon>Magnoliopsida</taxon>
        <taxon>eudicotyledons</taxon>
        <taxon>Gunneridae</taxon>
        <taxon>Pentapetalae</taxon>
        <taxon>rosids</taxon>
        <taxon>fabids</taxon>
        <taxon>Rosales</taxon>
        <taxon>Moraceae</taxon>
        <taxon>Ficeae</taxon>
        <taxon>Ficus</taxon>
    </lineage>
</organism>
<name>A0AA88APH6_FICCA</name>
<keyword evidence="2" id="KW-1185">Reference proteome</keyword>
<dbReference type="AlphaFoldDB" id="A0AA88APH6"/>
<accession>A0AA88APH6</accession>
<reference evidence="1" key="1">
    <citation type="submission" date="2023-07" db="EMBL/GenBank/DDBJ databases">
        <title>draft genome sequence of fig (Ficus carica).</title>
        <authorList>
            <person name="Takahashi T."/>
            <person name="Nishimura K."/>
        </authorList>
    </citation>
    <scope>NUCLEOTIDE SEQUENCE</scope>
</reference>